<keyword evidence="3" id="KW-1185">Reference proteome</keyword>
<name>A0A6G0VLH1_APHCR</name>
<dbReference type="SUPFAM" id="SSF56672">
    <property type="entry name" value="DNA/RNA polymerases"/>
    <property type="match status" value="1"/>
</dbReference>
<reference evidence="2 3" key="1">
    <citation type="submission" date="2019-08" db="EMBL/GenBank/DDBJ databases">
        <title>Whole genome of Aphis craccivora.</title>
        <authorList>
            <person name="Voronova N.V."/>
            <person name="Shulinski R.S."/>
            <person name="Bandarenka Y.V."/>
            <person name="Zhorov D.G."/>
            <person name="Warner D."/>
        </authorList>
    </citation>
    <scope>NUCLEOTIDE SEQUENCE [LARGE SCALE GENOMIC DNA]</scope>
    <source>
        <strain evidence="2">180601</strain>
        <tissue evidence="2">Whole Body</tissue>
    </source>
</reference>
<dbReference type="AlphaFoldDB" id="A0A6G0VLH1"/>
<dbReference type="CDD" id="cd01650">
    <property type="entry name" value="RT_nLTR_like"/>
    <property type="match status" value="1"/>
</dbReference>
<sequence length="458" mass="49520">MILLSGELVESVERDPFGKPYKLVMRKLSGPPATARMDLDTLKMTVDTLFPACPANTHSAAIPVEPFEVFSAEEVADVVKRFGSRRTAPGPDGVSNIIIAAAHKVNPAMLLETFNRCLVEGMVPGRWKEARVVLLRKGNRPEGVPSSYRPLCLLNDVGKMFEALLAARLDTHIASRGGLAANQYGFRKGRSTDYAVRELQRQAVATTNKGGFCVAIALDIKNAFNSIEWCHLLAALEGWDVPEYLMRVFRSYFSERKAFTETPATDSGALDVPVTGGVPQGSVVGPLLWNIAYNSVLTTALPSGAALIGFADDTLVVAHGKTASEVEATATLALAIVSARIAGLGLVVAVENTQSVLFTNRYKYATPTLSINNVAVGLSNKMLYLEIVVDRRLSFKEHVQRVADKILGVVTQLSRIMPNIGGPKEGKRRLLVAVAHSVLMYGAPRGPTPWSTPQEIPE</sequence>
<dbReference type="Pfam" id="PF00078">
    <property type="entry name" value="RVT_1"/>
    <property type="match status" value="1"/>
</dbReference>
<dbReference type="PROSITE" id="PS50878">
    <property type="entry name" value="RT_POL"/>
    <property type="match status" value="1"/>
</dbReference>
<dbReference type="InterPro" id="IPR043502">
    <property type="entry name" value="DNA/RNA_pol_sf"/>
</dbReference>
<dbReference type="InterPro" id="IPR000477">
    <property type="entry name" value="RT_dom"/>
</dbReference>
<feature type="domain" description="Reverse transcriptase" evidence="1">
    <location>
        <begin position="116"/>
        <end position="389"/>
    </location>
</feature>
<dbReference type="PANTHER" id="PTHR19446">
    <property type="entry name" value="REVERSE TRANSCRIPTASES"/>
    <property type="match status" value="1"/>
</dbReference>
<evidence type="ECO:0000259" key="1">
    <source>
        <dbReference type="PROSITE" id="PS50878"/>
    </source>
</evidence>
<comment type="caution">
    <text evidence="2">The sequence shown here is derived from an EMBL/GenBank/DDBJ whole genome shotgun (WGS) entry which is preliminary data.</text>
</comment>
<dbReference type="Proteomes" id="UP000478052">
    <property type="component" value="Unassembled WGS sequence"/>
</dbReference>
<evidence type="ECO:0000313" key="3">
    <source>
        <dbReference type="Proteomes" id="UP000478052"/>
    </source>
</evidence>
<evidence type="ECO:0000313" key="2">
    <source>
        <dbReference type="EMBL" id="KAF0699539.1"/>
    </source>
</evidence>
<dbReference type="OrthoDB" id="6626039at2759"/>
<proteinExistence type="predicted"/>
<organism evidence="2 3">
    <name type="scientific">Aphis craccivora</name>
    <name type="common">Cowpea aphid</name>
    <dbReference type="NCBI Taxonomy" id="307492"/>
    <lineage>
        <taxon>Eukaryota</taxon>
        <taxon>Metazoa</taxon>
        <taxon>Ecdysozoa</taxon>
        <taxon>Arthropoda</taxon>
        <taxon>Hexapoda</taxon>
        <taxon>Insecta</taxon>
        <taxon>Pterygota</taxon>
        <taxon>Neoptera</taxon>
        <taxon>Paraneoptera</taxon>
        <taxon>Hemiptera</taxon>
        <taxon>Sternorrhyncha</taxon>
        <taxon>Aphidomorpha</taxon>
        <taxon>Aphidoidea</taxon>
        <taxon>Aphididae</taxon>
        <taxon>Aphidini</taxon>
        <taxon>Aphis</taxon>
        <taxon>Aphis</taxon>
    </lineage>
</organism>
<protein>
    <recommendedName>
        <fullName evidence="1">Reverse transcriptase domain-containing protein</fullName>
    </recommendedName>
</protein>
<dbReference type="EMBL" id="VUJU01014865">
    <property type="protein sequence ID" value="KAF0699539.1"/>
    <property type="molecule type" value="Genomic_DNA"/>
</dbReference>
<accession>A0A6G0VLH1</accession>
<gene>
    <name evidence="2" type="ORF">FWK35_00036763</name>
</gene>
<dbReference type="GO" id="GO:0071897">
    <property type="term" value="P:DNA biosynthetic process"/>
    <property type="evidence" value="ECO:0007669"/>
    <property type="project" value="UniProtKB-ARBA"/>
</dbReference>